<dbReference type="FunFam" id="1.10.10.10:FF:000001">
    <property type="entry name" value="LysR family transcriptional regulator"/>
    <property type="match status" value="1"/>
</dbReference>
<keyword evidence="3 6" id="KW-0238">DNA-binding</keyword>
<dbReference type="SUPFAM" id="SSF53850">
    <property type="entry name" value="Periplasmic binding protein-like II"/>
    <property type="match status" value="1"/>
</dbReference>
<evidence type="ECO:0000256" key="4">
    <source>
        <dbReference type="ARBA" id="ARBA00023163"/>
    </source>
</evidence>
<keyword evidence="2" id="KW-0805">Transcription regulation</keyword>
<evidence type="ECO:0000313" key="6">
    <source>
        <dbReference type="EMBL" id="SFF83817.1"/>
    </source>
</evidence>
<keyword evidence="7" id="KW-1185">Reference proteome</keyword>
<evidence type="ECO:0000313" key="7">
    <source>
        <dbReference type="Proteomes" id="UP000198623"/>
    </source>
</evidence>
<dbReference type="PANTHER" id="PTHR30537:SF20">
    <property type="entry name" value="TRANSCRIPTIONAL REGULATORY PROTEIN"/>
    <property type="match status" value="1"/>
</dbReference>
<dbReference type="Gene3D" id="1.10.10.10">
    <property type="entry name" value="Winged helix-like DNA-binding domain superfamily/Winged helix DNA-binding domain"/>
    <property type="match status" value="1"/>
</dbReference>
<name>A0A1I2M2M7_9GAMM</name>
<feature type="domain" description="HTH lysR-type" evidence="5">
    <location>
        <begin position="1"/>
        <end position="60"/>
    </location>
</feature>
<dbReference type="InterPro" id="IPR005119">
    <property type="entry name" value="LysR_subst-bd"/>
</dbReference>
<dbReference type="STRING" id="1045558.SAMN05216175_101300"/>
<dbReference type="Pfam" id="PF00126">
    <property type="entry name" value="HTH_1"/>
    <property type="match status" value="1"/>
</dbReference>
<dbReference type="RefSeq" id="WP_090723444.1">
    <property type="nucleotide sequence ID" value="NZ_FOOU01000001.1"/>
</dbReference>
<accession>A0A1I2M2M7</accession>
<dbReference type="GO" id="GO:0003700">
    <property type="term" value="F:DNA-binding transcription factor activity"/>
    <property type="evidence" value="ECO:0007669"/>
    <property type="project" value="InterPro"/>
</dbReference>
<organism evidence="6 7">
    <name type="scientific">Neptunomonas qingdaonensis</name>
    <dbReference type="NCBI Taxonomy" id="1045558"/>
    <lineage>
        <taxon>Bacteria</taxon>
        <taxon>Pseudomonadati</taxon>
        <taxon>Pseudomonadota</taxon>
        <taxon>Gammaproteobacteria</taxon>
        <taxon>Oceanospirillales</taxon>
        <taxon>Oceanospirillaceae</taxon>
        <taxon>Neptunomonas</taxon>
    </lineage>
</organism>
<sequence>MISRSDDLELLLTVVDCGGFSSAANQLDVAVAKVSRGIQRLEKQLGVALLQRTTRRVSLTEEGESFVREIRQGLQQLEAAEEQLRLWMDKPVGRLRVDAATPFMLHQLVPLIDEFQKAYPGIRLELSTNEGIIDLLEKRTDVAIRIGKLEDSTLHATQLGSSRLHLVASTDYLKRNGTPQSVEDLAQHRLLGFIQPSRLNLWPVGEGLEIKPDLASSSGEVLRQVCLAGEGICCLSSFMVKQDLIVGRLKVVLPDHVQSPHPREQVQAVYYRNSALSARIHAFVEFVRSRLTLD</sequence>
<evidence type="ECO:0000256" key="2">
    <source>
        <dbReference type="ARBA" id="ARBA00023015"/>
    </source>
</evidence>
<gene>
    <name evidence="6" type="ORF">SAMN05216175_101300</name>
</gene>
<dbReference type="PROSITE" id="PS50931">
    <property type="entry name" value="HTH_LYSR"/>
    <property type="match status" value="1"/>
</dbReference>
<dbReference type="AlphaFoldDB" id="A0A1I2M2M7"/>
<dbReference type="Pfam" id="PF03466">
    <property type="entry name" value="LysR_substrate"/>
    <property type="match status" value="1"/>
</dbReference>
<comment type="similarity">
    <text evidence="1">Belongs to the LysR transcriptional regulatory family.</text>
</comment>
<evidence type="ECO:0000256" key="3">
    <source>
        <dbReference type="ARBA" id="ARBA00023125"/>
    </source>
</evidence>
<proteinExistence type="inferred from homology"/>
<reference evidence="7" key="1">
    <citation type="submission" date="2016-10" db="EMBL/GenBank/DDBJ databases">
        <authorList>
            <person name="Varghese N."/>
            <person name="Submissions S."/>
        </authorList>
    </citation>
    <scope>NUCLEOTIDE SEQUENCE [LARGE SCALE GENOMIC DNA]</scope>
    <source>
        <strain evidence="7">CGMCC 1.10971</strain>
    </source>
</reference>
<dbReference type="Proteomes" id="UP000198623">
    <property type="component" value="Unassembled WGS sequence"/>
</dbReference>
<dbReference type="InterPro" id="IPR036390">
    <property type="entry name" value="WH_DNA-bd_sf"/>
</dbReference>
<dbReference type="InterPro" id="IPR058163">
    <property type="entry name" value="LysR-type_TF_proteobact-type"/>
</dbReference>
<dbReference type="OrthoDB" id="9815676at2"/>
<dbReference type="InterPro" id="IPR000847">
    <property type="entry name" value="LysR_HTH_N"/>
</dbReference>
<dbReference type="GO" id="GO:0006351">
    <property type="term" value="P:DNA-templated transcription"/>
    <property type="evidence" value="ECO:0007669"/>
    <property type="project" value="TreeGrafter"/>
</dbReference>
<dbReference type="GO" id="GO:0043565">
    <property type="term" value="F:sequence-specific DNA binding"/>
    <property type="evidence" value="ECO:0007669"/>
    <property type="project" value="TreeGrafter"/>
</dbReference>
<dbReference type="PANTHER" id="PTHR30537">
    <property type="entry name" value="HTH-TYPE TRANSCRIPTIONAL REGULATOR"/>
    <property type="match status" value="1"/>
</dbReference>
<dbReference type="InterPro" id="IPR036388">
    <property type="entry name" value="WH-like_DNA-bd_sf"/>
</dbReference>
<protein>
    <submittedName>
        <fullName evidence="6">DNA-binding transcriptional regulator, LysR family</fullName>
    </submittedName>
</protein>
<dbReference type="EMBL" id="FOOU01000001">
    <property type="protein sequence ID" value="SFF83817.1"/>
    <property type="molecule type" value="Genomic_DNA"/>
</dbReference>
<dbReference type="SUPFAM" id="SSF46785">
    <property type="entry name" value="Winged helix' DNA-binding domain"/>
    <property type="match status" value="1"/>
</dbReference>
<evidence type="ECO:0000256" key="1">
    <source>
        <dbReference type="ARBA" id="ARBA00009437"/>
    </source>
</evidence>
<dbReference type="Gene3D" id="3.40.190.10">
    <property type="entry name" value="Periplasmic binding protein-like II"/>
    <property type="match status" value="2"/>
</dbReference>
<evidence type="ECO:0000259" key="5">
    <source>
        <dbReference type="PROSITE" id="PS50931"/>
    </source>
</evidence>
<keyword evidence="4" id="KW-0804">Transcription</keyword>